<sequence>MHREPNCIVTNQDHAHHWYCMWHIIKKVTSKVGHVLSHNEEFMSKINSVAWTIFLEPTNLKVGECLLCKSLIWLIMKSLKQLFLFVVDPYVISSSKDSVIQGFYAWFICTNGSIYIFSSSGKE</sequence>
<comment type="caution">
    <text evidence="1">The sequence shown here is derived from an EMBL/GenBank/DDBJ whole genome shotgun (WGS) entry which is preliminary data.</text>
</comment>
<dbReference type="EMBL" id="CAMAPF010000091">
    <property type="protein sequence ID" value="CAH9097175.1"/>
    <property type="molecule type" value="Genomic_DNA"/>
</dbReference>
<evidence type="ECO:0008006" key="3">
    <source>
        <dbReference type="Google" id="ProtNLM"/>
    </source>
</evidence>
<dbReference type="AlphaFoldDB" id="A0AAV0DAZ5"/>
<keyword evidence="2" id="KW-1185">Reference proteome</keyword>
<accession>A0AAV0DAZ5</accession>
<reference evidence="1" key="1">
    <citation type="submission" date="2022-07" db="EMBL/GenBank/DDBJ databases">
        <authorList>
            <person name="Macas J."/>
            <person name="Novak P."/>
            <person name="Neumann P."/>
        </authorList>
    </citation>
    <scope>NUCLEOTIDE SEQUENCE</scope>
</reference>
<evidence type="ECO:0000313" key="2">
    <source>
        <dbReference type="Proteomes" id="UP001152523"/>
    </source>
</evidence>
<dbReference type="Proteomes" id="UP001152523">
    <property type="component" value="Unassembled WGS sequence"/>
</dbReference>
<protein>
    <recommendedName>
        <fullName evidence="3">Protein FAR1-RELATED SEQUENCE</fullName>
    </recommendedName>
</protein>
<name>A0AAV0DAZ5_9ASTE</name>
<organism evidence="1 2">
    <name type="scientific">Cuscuta epithymum</name>
    <dbReference type="NCBI Taxonomy" id="186058"/>
    <lineage>
        <taxon>Eukaryota</taxon>
        <taxon>Viridiplantae</taxon>
        <taxon>Streptophyta</taxon>
        <taxon>Embryophyta</taxon>
        <taxon>Tracheophyta</taxon>
        <taxon>Spermatophyta</taxon>
        <taxon>Magnoliopsida</taxon>
        <taxon>eudicotyledons</taxon>
        <taxon>Gunneridae</taxon>
        <taxon>Pentapetalae</taxon>
        <taxon>asterids</taxon>
        <taxon>lamiids</taxon>
        <taxon>Solanales</taxon>
        <taxon>Convolvulaceae</taxon>
        <taxon>Cuscuteae</taxon>
        <taxon>Cuscuta</taxon>
        <taxon>Cuscuta subgen. Cuscuta</taxon>
    </lineage>
</organism>
<gene>
    <name evidence="1" type="ORF">CEPIT_LOCUS13973</name>
</gene>
<proteinExistence type="predicted"/>
<evidence type="ECO:0000313" key="1">
    <source>
        <dbReference type="EMBL" id="CAH9097175.1"/>
    </source>
</evidence>